<evidence type="ECO:0000256" key="3">
    <source>
        <dbReference type="ARBA" id="ARBA00022857"/>
    </source>
</evidence>
<dbReference type="SUPFAM" id="SSF111331">
    <property type="entry name" value="NAD kinase/diacylglycerol kinase-like"/>
    <property type="match status" value="1"/>
</dbReference>
<dbReference type="InterPro" id="IPR017438">
    <property type="entry name" value="ATP-NAD_kinase_N"/>
</dbReference>
<dbReference type="GO" id="GO:0016491">
    <property type="term" value="F:oxidoreductase activity"/>
    <property type="evidence" value="ECO:0007669"/>
    <property type="project" value="UniProtKB-KW"/>
</dbReference>
<feature type="binding site" evidence="6">
    <location>
        <begin position="189"/>
        <end position="194"/>
    </location>
    <ligand>
        <name>NAD(+)</name>
        <dbReference type="ChEBI" id="CHEBI:57540"/>
    </ligand>
</feature>
<feature type="active site" description="Proton acceptor" evidence="6">
    <location>
        <position position="74"/>
    </location>
</feature>
<keyword evidence="6" id="KW-0547">Nucleotide-binding</keyword>
<dbReference type="InterPro" id="IPR002504">
    <property type="entry name" value="NADK"/>
</dbReference>
<dbReference type="GO" id="GO:0003951">
    <property type="term" value="F:NAD+ kinase activity"/>
    <property type="evidence" value="ECO:0007669"/>
    <property type="project" value="UniProtKB-EC"/>
</dbReference>
<comment type="caution">
    <text evidence="7">The sequence shown here is derived from an EMBL/GenBank/DDBJ whole genome shotgun (WGS) entry which is preliminary data.</text>
</comment>
<dbReference type="Pfam" id="PF01513">
    <property type="entry name" value="NAD_kinase"/>
    <property type="match status" value="1"/>
</dbReference>
<feature type="binding site" evidence="6">
    <location>
        <position position="178"/>
    </location>
    <ligand>
        <name>NAD(+)</name>
        <dbReference type="ChEBI" id="CHEBI:57540"/>
    </ligand>
</feature>
<keyword evidence="2 6" id="KW-0418">Kinase</keyword>
<keyword evidence="6" id="KW-0067">ATP-binding</keyword>
<comment type="subcellular location">
    <subcellularLocation>
        <location evidence="6">Cytoplasm</location>
    </subcellularLocation>
</comment>
<gene>
    <name evidence="6" type="primary">nadK</name>
    <name evidence="7" type="ORF">NYG85_07475</name>
</gene>
<comment type="caution">
    <text evidence="6">Lacks conserved residue(s) required for the propagation of feature annotation.</text>
</comment>
<dbReference type="NCBIfam" id="NF010679">
    <property type="entry name" value="PRK14077.1"/>
    <property type="match status" value="1"/>
</dbReference>
<feature type="binding site" evidence="6">
    <location>
        <position position="245"/>
    </location>
    <ligand>
        <name>NAD(+)</name>
        <dbReference type="ChEBI" id="CHEBI:57540"/>
    </ligand>
</feature>
<dbReference type="RefSeq" id="WP_284937918.1">
    <property type="nucleotide sequence ID" value="NZ_JANURM010000009.1"/>
</dbReference>
<sequence>MARKMDYKNIKLVGLTAKISPELGKNFTILSEILSTYGVEILAENSVAKALNLKGYELKDLALKCDFIISLGGDGTMISVCRKCAKFSPFVLGIHAGTLGFLTDITMSEAPKFFSEFFSGRYEVEEPFMLDVILSKKDGEITHKIAFNDATIMRFKPASIAIVDAFLNGKFFNSYFGDGIIISTPVGSTAYNMSAGGSIIYPLSEVFALTPICSHSLTQRPVVLPRGFMVEFRAYKDEILVLDGQDTFKMSSYESVKIGLSTTKARLIRHVGRDYFQILKEKLRWGQQ</sequence>
<proteinExistence type="inferred from homology"/>
<reference evidence="7" key="2">
    <citation type="journal article" date="2023" name="Microorganisms">
        <title>Isolation and Genomic Characteristics of Cat-Borne Campylobacter felis sp. nov. and Sheep-Borne Campylobacter ovis sp. nov.</title>
        <authorList>
            <person name="Wang H."/>
            <person name="Li Y."/>
            <person name="Gu Y."/>
            <person name="Zhou G."/>
            <person name="Chen X."/>
            <person name="Zhang X."/>
            <person name="Shao Z."/>
            <person name="Zhang J."/>
            <person name="Zhang M."/>
        </authorList>
    </citation>
    <scope>NUCLEOTIDE SEQUENCE</scope>
    <source>
        <strain evidence="7">PS10</strain>
    </source>
</reference>
<comment type="function">
    <text evidence="6">Involved in the regulation of the intracellular balance of NAD and NADP, and is a key enzyme in the biosynthesis of NADP. Catalyzes specifically the phosphorylation on 2'-hydroxyl of the adenosine moiety of NAD to yield NADP.</text>
</comment>
<comment type="cofactor">
    <cofactor evidence="6">
        <name>a divalent metal cation</name>
        <dbReference type="ChEBI" id="CHEBI:60240"/>
    </cofactor>
</comment>
<dbReference type="InterPro" id="IPR017437">
    <property type="entry name" value="ATP-NAD_kinase_PpnK-typ_C"/>
</dbReference>
<protein>
    <recommendedName>
        <fullName evidence="6">NAD kinase</fullName>
        <ecNumber evidence="6">2.7.1.23</ecNumber>
    </recommendedName>
    <alternativeName>
        <fullName evidence="6">ATP-dependent NAD kinase</fullName>
    </alternativeName>
</protein>
<dbReference type="Gene3D" id="3.40.50.10330">
    <property type="entry name" value="Probable inorganic polyphosphate/atp-NAD kinase, domain 1"/>
    <property type="match status" value="1"/>
</dbReference>
<comment type="catalytic activity">
    <reaction evidence="5 6">
        <text>NAD(+) + ATP = ADP + NADP(+) + H(+)</text>
        <dbReference type="Rhea" id="RHEA:18629"/>
        <dbReference type="ChEBI" id="CHEBI:15378"/>
        <dbReference type="ChEBI" id="CHEBI:30616"/>
        <dbReference type="ChEBI" id="CHEBI:57540"/>
        <dbReference type="ChEBI" id="CHEBI:58349"/>
        <dbReference type="ChEBI" id="CHEBI:456216"/>
        <dbReference type="EC" id="2.7.1.23"/>
    </reaction>
</comment>
<evidence type="ECO:0000256" key="6">
    <source>
        <dbReference type="HAMAP-Rule" id="MF_00361"/>
    </source>
</evidence>
<reference evidence="7" key="1">
    <citation type="submission" date="2022-08" db="EMBL/GenBank/DDBJ databases">
        <authorList>
            <person name="Wang H."/>
        </authorList>
    </citation>
    <scope>NUCLEOTIDE SEQUENCE</scope>
    <source>
        <strain evidence="7">PS10</strain>
    </source>
</reference>
<dbReference type="Pfam" id="PF20143">
    <property type="entry name" value="NAD_kinase_C"/>
    <property type="match status" value="1"/>
</dbReference>
<evidence type="ECO:0000256" key="2">
    <source>
        <dbReference type="ARBA" id="ARBA00022777"/>
    </source>
</evidence>
<keyword evidence="4 6" id="KW-0520">NAD</keyword>
<dbReference type="Proteomes" id="UP001173801">
    <property type="component" value="Unassembled WGS sequence"/>
</dbReference>
<evidence type="ECO:0000256" key="5">
    <source>
        <dbReference type="ARBA" id="ARBA00047925"/>
    </source>
</evidence>
<dbReference type="Gene3D" id="2.60.200.30">
    <property type="entry name" value="Probable inorganic polyphosphate/atp-NAD kinase, domain 2"/>
    <property type="match status" value="1"/>
</dbReference>
<dbReference type="EC" id="2.7.1.23" evidence="6"/>
<keyword evidence="8" id="KW-1185">Reference proteome</keyword>
<organism evidence="7 8">
    <name type="scientific">Campylobacter gastrosuis</name>
    <dbReference type="NCBI Taxonomy" id="2974576"/>
    <lineage>
        <taxon>Bacteria</taxon>
        <taxon>Pseudomonadati</taxon>
        <taxon>Campylobacterota</taxon>
        <taxon>Epsilonproteobacteria</taxon>
        <taxon>Campylobacterales</taxon>
        <taxon>Campylobacteraceae</taxon>
        <taxon>Campylobacter</taxon>
    </lineage>
</organism>
<evidence type="ECO:0000313" key="7">
    <source>
        <dbReference type="EMBL" id="MDL0089201.1"/>
    </source>
</evidence>
<dbReference type="InterPro" id="IPR016064">
    <property type="entry name" value="NAD/diacylglycerol_kinase_sf"/>
</dbReference>
<evidence type="ECO:0000256" key="1">
    <source>
        <dbReference type="ARBA" id="ARBA00022679"/>
    </source>
</evidence>
<keyword evidence="6" id="KW-0963">Cytoplasm</keyword>
<evidence type="ECO:0000256" key="4">
    <source>
        <dbReference type="ARBA" id="ARBA00023027"/>
    </source>
</evidence>
<dbReference type="PANTHER" id="PTHR20275">
    <property type="entry name" value="NAD KINASE"/>
    <property type="match status" value="1"/>
</dbReference>
<accession>A0ABT7HQK5</accession>
<dbReference type="HAMAP" id="MF_00361">
    <property type="entry name" value="NAD_kinase"/>
    <property type="match status" value="1"/>
</dbReference>
<keyword evidence="3 6" id="KW-0521">NADP</keyword>
<comment type="similarity">
    <text evidence="6">Belongs to the NAD kinase family.</text>
</comment>
<keyword evidence="7" id="KW-0560">Oxidoreductase</keyword>
<feature type="binding site" evidence="6">
    <location>
        <begin position="74"/>
        <end position="75"/>
    </location>
    <ligand>
        <name>NAD(+)</name>
        <dbReference type="ChEBI" id="CHEBI:57540"/>
    </ligand>
</feature>
<name>A0ABT7HQK5_9BACT</name>
<dbReference type="EMBL" id="JANURM010000009">
    <property type="protein sequence ID" value="MDL0089201.1"/>
    <property type="molecule type" value="Genomic_DNA"/>
</dbReference>
<feature type="binding site" evidence="6">
    <location>
        <begin position="148"/>
        <end position="149"/>
    </location>
    <ligand>
        <name>NAD(+)</name>
        <dbReference type="ChEBI" id="CHEBI:57540"/>
    </ligand>
</feature>
<dbReference type="PANTHER" id="PTHR20275:SF0">
    <property type="entry name" value="NAD KINASE"/>
    <property type="match status" value="1"/>
</dbReference>
<evidence type="ECO:0000313" key="8">
    <source>
        <dbReference type="Proteomes" id="UP001173801"/>
    </source>
</evidence>
<feature type="binding site" evidence="6">
    <location>
        <position position="186"/>
    </location>
    <ligand>
        <name>NAD(+)</name>
        <dbReference type="ChEBI" id="CHEBI:57540"/>
    </ligand>
</feature>
<keyword evidence="1 6" id="KW-0808">Transferase</keyword>